<dbReference type="EMBL" id="JAUTBL010000001">
    <property type="protein sequence ID" value="MDQ1183698.1"/>
    <property type="molecule type" value="Genomic_DNA"/>
</dbReference>
<feature type="compositionally biased region" description="Polar residues" evidence="1">
    <location>
        <begin position="64"/>
        <end position="88"/>
    </location>
</feature>
<feature type="region of interest" description="Disordered" evidence="1">
    <location>
        <begin position="1"/>
        <end position="92"/>
    </location>
</feature>
<organism evidence="2 3">
    <name type="scientific">Agrobacterium larrymoorei</name>
    <dbReference type="NCBI Taxonomy" id="160699"/>
    <lineage>
        <taxon>Bacteria</taxon>
        <taxon>Pseudomonadati</taxon>
        <taxon>Pseudomonadota</taxon>
        <taxon>Alphaproteobacteria</taxon>
        <taxon>Hyphomicrobiales</taxon>
        <taxon>Rhizobiaceae</taxon>
        <taxon>Rhizobium/Agrobacterium group</taxon>
        <taxon>Agrobacterium</taxon>
    </lineage>
</organism>
<protein>
    <submittedName>
        <fullName evidence="2">Uncharacterized protein</fullName>
    </submittedName>
</protein>
<evidence type="ECO:0000313" key="3">
    <source>
        <dbReference type="Proteomes" id="UP001224781"/>
    </source>
</evidence>
<reference evidence="2 3" key="1">
    <citation type="submission" date="2023-07" db="EMBL/GenBank/DDBJ databases">
        <title>Functional and genomic diversity of the sorghum phyllosphere microbiome.</title>
        <authorList>
            <person name="Shade A."/>
        </authorList>
    </citation>
    <scope>NUCLEOTIDE SEQUENCE [LARGE SCALE GENOMIC DNA]</scope>
    <source>
        <strain evidence="2 3">SORGH_AS_1126</strain>
    </source>
</reference>
<accession>A0ABU0UFP3</accession>
<name>A0ABU0UFP3_9HYPH</name>
<dbReference type="Proteomes" id="UP001224781">
    <property type="component" value="Unassembled WGS sequence"/>
</dbReference>
<evidence type="ECO:0000256" key="1">
    <source>
        <dbReference type="SAM" id="MobiDB-lite"/>
    </source>
</evidence>
<sequence length="165" mass="17540">MFCGDHGRNAHPAGKVADASSAHASERPCGPPEKQEDGCRSTQAALLAPSHARLSSLGHELNFPSGSGDTPANADSDQAQLSSPLQNDQRPRARRRWLITAEIPRCGISASSSVDQHNAIGELKTDDHHGSPGTTTLSFMTCRACQHALPAPTGYLNPGRERRTL</sequence>
<comment type="caution">
    <text evidence="2">The sequence shown here is derived from an EMBL/GenBank/DDBJ whole genome shotgun (WGS) entry which is preliminary data.</text>
</comment>
<evidence type="ECO:0000313" key="2">
    <source>
        <dbReference type="EMBL" id="MDQ1183698.1"/>
    </source>
</evidence>
<proteinExistence type="predicted"/>
<gene>
    <name evidence="2" type="ORF">QE408_000820</name>
</gene>
<keyword evidence="3" id="KW-1185">Reference proteome</keyword>